<reference evidence="2 3" key="1">
    <citation type="submission" date="2019-02" db="EMBL/GenBank/DDBJ databases">
        <title>Deep-cultivation of Planctomycetes and their phenomic and genomic characterization uncovers novel biology.</title>
        <authorList>
            <person name="Wiegand S."/>
            <person name="Jogler M."/>
            <person name="Boedeker C."/>
            <person name="Pinto D."/>
            <person name="Vollmers J."/>
            <person name="Rivas-Marin E."/>
            <person name="Kohn T."/>
            <person name="Peeters S.H."/>
            <person name="Heuer A."/>
            <person name="Rast P."/>
            <person name="Oberbeckmann S."/>
            <person name="Bunk B."/>
            <person name="Jeske O."/>
            <person name="Meyerdierks A."/>
            <person name="Storesund J.E."/>
            <person name="Kallscheuer N."/>
            <person name="Luecker S."/>
            <person name="Lage O.M."/>
            <person name="Pohl T."/>
            <person name="Merkel B.J."/>
            <person name="Hornburger P."/>
            <person name="Mueller R.-W."/>
            <person name="Bruemmer F."/>
            <person name="Labrenz M."/>
            <person name="Spormann A.M."/>
            <person name="Op den Camp H."/>
            <person name="Overmann J."/>
            <person name="Amann R."/>
            <person name="Jetten M.S.M."/>
            <person name="Mascher T."/>
            <person name="Medema M.H."/>
            <person name="Devos D.P."/>
            <person name="Kaster A.-K."/>
            <person name="Ovreas L."/>
            <person name="Rohde M."/>
            <person name="Galperin M.Y."/>
            <person name="Jogler C."/>
        </authorList>
    </citation>
    <scope>NUCLEOTIDE SEQUENCE [LARGE SCALE GENOMIC DNA]</scope>
    <source>
        <strain evidence="2 3">Pan241w</strain>
    </source>
</reference>
<dbReference type="EMBL" id="CP036269">
    <property type="protein sequence ID" value="QDT45682.1"/>
    <property type="molecule type" value="Genomic_DNA"/>
</dbReference>
<feature type="compositionally biased region" description="Polar residues" evidence="1">
    <location>
        <begin position="112"/>
        <end position="127"/>
    </location>
</feature>
<dbReference type="AlphaFoldDB" id="A0A517RPD8"/>
<feature type="region of interest" description="Disordered" evidence="1">
    <location>
        <begin position="88"/>
        <end position="152"/>
    </location>
</feature>
<evidence type="ECO:0000256" key="1">
    <source>
        <dbReference type="SAM" id="MobiDB-lite"/>
    </source>
</evidence>
<dbReference type="OrthoDB" id="247695at2"/>
<keyword evidence="3" id="KW-1185">Reference proteome</keyword>
<accession>A0A517RPD8</accession>
<feature type="region of interest" description="Disordered" evidence="1">
    <location>
        <begin position="187"/>
        <end position="294"/>
    </location>
</feature>
<feature type="compositionally biased region" description="Basic residues" evidence="1">
    <location>
        <begin position="242"/>
        <end position="256"/>
    </location>
</feature>
<feature type="compositionally biased region" description="Basic and acidic residues" evidence="1">
    <location>
        <begin position="130"/>
        <end position="146"/>
    </location>
</feature>
<gene>
    <name evidence="2" type="ORF">Pan241w_58090</name>
</gene>
<feature type="compositionally biased region" description="Basic residues" evidence="1">
    <location>
        <begin position="267"/>
        <end position="276"/>
    </location>
</feature>
<dbReference type="Proteomes" id="UP000317171">
    <property type="component" value="Chromosome"/>
</dbReference>
<evidence type="ECO:0000313" key="3">
    <source>
        <dbReference type="Proteomes" id="UP000317171"/>
    </source>
</evidence>
<organism evidence="2 3">
    <name type="scientific">Gimesia alba</name>
    <dbReference type="NCBI Taxonomy" id="2527973"/>
    <lineage>
        <taxon>Bacteria</taxon>
        <taxon>Pseudomonadati</taxon>
        <taxon>Planctomycetota</taxon>
        <taxon>Planctomycetia</taxon>
        <taxon>Planctomycetales</taxon>
        <taxon>Planctomycetaceae</taxon>
        <taxon>Gimesia</taxon>
    </lineage>
</organism>
<feature type="compositionally biased region" description="Basic and acidic residues" evidence="1">
    <location>
        <begin position="88"/>
        <end position="111"/>
    </location>
</feature>
<feature type="compositionally biased region" description="Basic and acidic residues" evidence="1">
    <location>
        <begin position="229"/>
        <end position="239"/>
    </location>
</feature>
<dbReference type="KEGG" id="gaz:Pan241w_58090"/>
<proteinExistence type="predicted"/>
<sequence length="294" mass="33414">MSASPIEGYLTKKEIEEEFSRSHRSLTRDFSQAVRVGDSEILPNLKLRTDDGKELVGTDVTLELIQELSNQGLSPTWYARREWVQDHYDKEASKKEKKQSEKESQRAEESKPSLTSTDNELVSTLKSHISRLEQENDRRSNEHQQDKQSFMEQIKMFKDMFDTLKEDHTDTKELLKEVHQVMGKFADVSLLGSQRGSPVDDSSKTETPSGQDVIVDLENDAAVDAVVVDEPKKTKKDSTKQGIKKGTKKKPARSTKPKGAATPKSKPSAKAKPKSHKWYETPTLNRFISRKPRK</sequence>
<evidence type="ECO:0000313" key="2">
    <source>
        <dbReference type="EMBL" id="QDT45682.1"/>
    </source>
</evidence>
<protein>
    <submittedName>
        <fullName evidence="2">Uncharacterized protein</fullName>
    </submittedName>
</protein>
<feature type="compositionally biased region" description="Low complexity" evidence="1">
    <location>
        <begin position="257"/>
        <end position="266"/>
    </location>
</feature>
<dbReference type="RefSeq" id="WP_145222575.1">
    <property type="nucleotide sequence ID" value="NZ_CP036269.1"/>
</dbReference>
<name>A0A517RPD8_9PLAN</name>